<accession>A0A8H3BK81</accession>
<protein>
    <recommendedName>
        <fullName evidence="1">J domain-containing protein</fullName>
    </recommendedName>
</protein>
<dbReference type="InterPro" id="IPR001623">
    <property type="entry name" value="DnaJ_domain"/>
</dbReference>
<reference evidence="2" key="1">
    <citation type="submission" date="2021-01" db="EMBL/GenBank/DDBJ databases">
        <authorList>
            <person name="Kaushik A."/>
        </authorList>
    </citation>
    <scope>NUCLEOTIDE SEQUENCE</scope>
    <source>
        <strain evidence="2">Type strain: AG8-Rh-89/</strain>
    </source>
</reference>
<sequence>MDDFGMFNIPVMSVDHYAALGLKRENDPNIEDIRNAYRHLALQWHPERNKGTAKRGAADLKFIEVGGFRHASK</sequence>
<comment type="caution">
    <text evidence="2">The sequence shown here is derived from an EMBL/GenBank/DDBJ whole genome shotgun (WGS) entry which is preliminary data.</text>
</comment>
<dbReference type="Gene3D" id="1.10.287.110">
    <property type="entry name" value="DnaJ domain"/>
    <property type="match status" value="1"/>
</dbReference>
<dbReference type="Proteomes" id="UP000663850">
    <property type="component" value="Unassembled WGS sequence"/>
</dbReference>
<gene>
    <name evidence="2" type="ORF">RDB_LOCUS49738</name>
</gene>
<organism evidence="2 3">
    <name type="scientific">Rhizoctonia solani</name>
    <dbReference type="NCBI Taxonomy" id="456999"/>
    <lineage>
        <taxon>Eukaryota</taxon>
        <taxon>Fungi</taxon>
        <taxon>Dikarya</taxon>
        <taxon>Basidiomycota</taxon>
        <taxon>Agaricomycotina</taxon>
        <taxon>Agaricomycetes</taxon>
        <taxon>Cantharellales</taxon>
        <taxon>Ceratobasidiaceae</taxon>
        <taxon>Rhizoctonia</taxon>
    </lineage>
</organism>
<proteinExistence type="predicted"/>
<evidence type="ECO:0000313" key="2">
    <source>
        <dbReference type="EMBL" id="CAE6459730.1"/>
    </source>
</evidence>
<evidence type="ECO:0000313" key="3">
    <source>
        <dbReference type="Proteomes" id="UP000663850"/>
    </source>
</evidence>
<dbReference type="InterPro" id="IPR036869">
    <property type="entry name" value="J_dom_sf"/>
</dbReference>
<dbReference type="PROSITE" id="PS50076">
    <property type="entry name" value="DNAJ_2"/>
    <property type="match status" value="1"/>
</dbReference>
<dbReference type="CDD" id="cd06257">
    <property type="entry name" value="DnaJ"/>
    <property type="match status" value="1"/>
</dbReference>
<feature type="domain" description="J" evidence="1">
    <location>
        <begin position="15"/>
        <end position="73"/>
    </location>
</feature>
<evidence type="ECO:0000259" key="1">
    <source>
        <dbReference type="PROSITE" id="PS50076"/>
    </source>
</evidence>
<dbReference type="EMBL" id="CAJMWZ010002671">
    <property type="protein sequence ID" value="CAE6459730.1"/>
    <property type="molecule type" value="Genomic_DNA"/>
</dbReference>
<dbReference type="AlphaFoldDB" id="A0A8H3BK81"/>
<name>A0A8H3BK81_9AGAM</name>
<dbReference type="SUPFAM" id="SSF46565">
    <property type="entry name" value="Chaperone J-domain"/>
    <property type="match status" value="1"/>
</dbReference>
<dbReference type="Pfam" id="PF00226">
    <property type="entry name" value="DnaJ"/>
    <property type="match status" value="1"/>
</dbReference>